<evidence type="ECO:0000313" key="2">
    <source>
        <dbReference type="Proteomes" id="UP000789524"/>
    </source>
</evidence>
<protein>
    <submittedName>
        <fullName evidence="1">(African queen) hypothetical protein</fullName>
    </submittedName>
</protein>
<name>A0A8J2VVA5_9NEOP</name>
<comment type="caution">
    <text evidence="1">The sequence shown here is derived from an EMBL/GenBank/DDBJ whole genome shotgun (WGS) entry which is preliminary data.</text>
</comment>
<gene>
    <name evidence="1" type="ORF">DCHRY22_LOCUS13026</name>
</gene>
<dbReference type="EMBL" id="CAKASE010000078">
    <property type="protein sequence ID" value="CAG9579029.1"/>
    <property type="molecule type" value="Genomic_DNA"/>
</dbReference>
<accession>A0A8J2VVA5</accession>
<proteinExistence type="predicted"/>
<evidence type="ECO:0000313" key="1">
    <source>
        <dbReference type="EMBL" id="CAG9579029.1"/>
    </source>
</evidence>
<reference evidence="1" key="1">
    <citation type="submission" date="2021-09" db="EMBL/GenBank/DDBJ databases">
        <authorList>
            <person name="Martin H S."/>
        </authorList>
    </citation>
    <scope>NUCLEOTIDE SEQUENCE</scope>
</reference>
<keyword evidence="2" id="KW-1185">Reference proteome</keyword>
<dbReference type="Proteomes" id="UP000789524">
    <property type="component" value="Unassembled WGS sequence"/>
</dbReference>
<organism evidence="1 2">
    <name type="scientific">Danaus chrysippus</name>
    <name type="common">African queen</name>
    <dbReference type="NCBI Taxonomy" id="151541"/>
    <lineage>
        <taxon>Eukaryota</taxon>
        <taxon>Metazoa</taxon>
        <taxon>Ecdysozoa</taxon>
        <taxon>Arthropoda</taxon>
        <taxon>Hexapoda</taxon>
        <taxon>Insecta</taxon>
        <taxon>Pterygota</taxon>
        <taxon>Neoptera</taxon>
        <taxon>Endopterygota</taxon>
        <taxon>Lepidoptera</taxon>
        <taxon>Glossata</taxon>
        <taxon>Ditrysia</taxon>
        <taxon>Papilionoidea</taxon>
        <taxon>Nymphalidae</taxon>
        <taxon>Danainae</taxon>
        <taxon>Danaini</taxon>
        <taxon>Danaina</taxon>
        <taxon>Danaus</taxon>
        <taxon>Anosia</taxon>
    </lineage>
</organism>
<dbReference type="AlphaFoldDB" id="A0A8J2VVA5"/>
<sequence length="88" mass="10039">MVSRLLLDLKTGWRMNWITSPLLSRAIRDERNKIARQVLGMRIGNLLSSNGVSIPIEVDSSFIAYPRLEIASQDNRGFRQPKCVKLRA</sequence>